<keyword evidence="5 7" id="KW-0472">Membrane</keyword>
<dbReference type="SUPFAM" id="SSF49879">
    <property type="entry name" value="SMAD/FHA domain"/>
    <property type="match status" value="1"/>
</dbReference>
<evidence type="ECO:0000259" key="8">
    <source>
        <dbReference type="PROSITE" id="PS50006"/>
    </source>
</evidence>
<evidence type="ECO:0000256" key="7">
    <source>
        <dbReference type="SAM" id="Phobius"/>
    </source>
</evidence>
<feature type="domain" description="FHA" evidence="8">
    <location>
        <begin position="558"/>
        <end position="612"/>
    </location>
</feature>
<comment type="subcellular location">
    <subcellularLocation>
        <location evidence="1">Membrane</location>
        <topology evidence="1">Multi-pass membrane protein</topology>
    </subcellularLocation>
</comment>
<evidence type="ECO:0000256" key="1">
    <source>
        <dbReference type="ARBA" id="ARBA00004141"/>
    </source>
</evidence>
<keyword evidence="3 7" id="KW-0812">Transmembrane</keyword>
<organism evidence="9 10">
    <name type="scientific">Actinomyces denticolens</name>
    <dbReference type="NCBI Taxonomy" id="52767"/>
    <lineage>
        <taxon>Bacteria</taxon>
        <taxon>Bacillati</taxon>
        <taxon>Actinomycetota</taxon>
        <taxon>Actinomycetes</taxon>
        <taxon>Actinomycetales</taxon>
        <taxon>Actinomycetaceae</taxon>
        <taxon>Actinomyces</taxon>
    </lineage>
</organism>
<evidence type="ECO:0000256" key="2">
    <source>
        <dbReference type="ARBA" id="ARBA00022553"/>
    </source>
</evidence>
<comment type="caution">
    <text evidence="9">The sequence shown here is derived from an EMBL/GenBank/DDBJ whole genome shotgun (WGS) entry which is preliminary data.</text>
</comment>
<feature type="transmembrane region" description="Helical" evidence="7">
    <location>
        <begin position="64"/>
        <end position="86"/>
    </location>
</feature>
<feature type="compositionally biased region" description="Low complexity" evidence="6">
    <location>
        <begin position="227"/>
        <end position="257"/>
    </location>
</feature>
<evidence type="ECO:0000256" key="3">
    <source>
        <dbReference type="ARBA" id="ARBA00022692"/>
    </source>
</evidence>
<feature type="region of interest" description="Disordered" evidence="6">
    <location>
        <begin position="281"/>
        <end position="509"/>
    </location>
</feature>
<dbReference type="Proteomes" id="UP000184390">
    <property type="component" value="Unassembled WGS sequence"/>
</dbReference>
<evidence type="ECO:0000313" key="10">
    <source>
        <dbReference type="Proteomes" id="UP000184390"/>
    </source>
</evidence>
<dbReference type="InterPro" id="IPR008984">
    <property type="entry name" value="SMAD_FHA_dom_sf"/>
</dbReference>
<feature type="compositionally biased region" description="Low complexity" evidence="6">
    <location>
        <begin position="309"/>
        <end position="335"/>
    </location>
</feature>
<proteinExistence type="predicted"/>
<dbReference type="Gene3D" id="2.60.200.20">
    <property type="match status" value="1"/>
</dbReference>
<dbReference type="InterPro" id="IPR000253">
    <property type="entry name" value="FHA_dom"/>
</dbReference>
<evidence type="ECO:0000256" key="6">
    <source>
        <dbReference type="SAM" id="MobiDB-lite"/>
    </source>
</evidence>
<feature type="compositionally biased region" description="Low complexity" evidence="6">
    <location>
        <begin position="386"/>
        <end position="414"/>
    </location>
</feature>
<gene>
    <name evidence="9" type="ORF">SAMN05216246_102212</name>
</gene>
<evidence type="ECO:0000256" key="5">
    <source>
        <dbReference type="ARBA" id="ARBA00023136"/>
    </source>
</evidence>
<evidence type="ECO:0000256" key="4">
    <source>
        <dbReference type="ARBA" id="ARBA00022989"/>
    </source>
</evidence>
<reference evidence="9 10" key="1">
    <citation type="submission" date="2016-11" db="EMBL/GenBank/DDBJ databases">
        <authorList>
            <person name="Varghese N."/>
            <person name="Submissions S."/>
        </authorList>
    </citation>
    <scope>NUCLEOTIDE SEQUENCE [LARGE SCALE GENOMIC DNA]</scope>
    <source>
        <strain evidence="9 10">PA</strain>
    </source>
</reference>
<keyword evidence="2" id="KW-0597">Phosphoprotein</keyword>
<feature type="transmembrane region" description="Helical" evidence="7">
    <location>
        <begin position="30"/>
        <end position="58"/>
    </location>
</feature>
<dbReference type="CDD" id="cd00060">
    <property type="entry name" value="FHA"/>
    <property type="match status" value="1"/>
</dbReference>
<dbReference type="Pfam" id="PF00498">
    <property type="entry name" value="FHA"/>
    <property type="match status" value="1"/>
</dbReference>
<dbReference type="InterPro" id="IPR010432">
    <property type="entry name" value="RDD"/>
</dbReference>
<feature type="compositionally biased region" description="Low complexity" evidence="6">
    <location>
        <begin position="455"/>
        <end position="468"/>
    </location>
</feature>
<sequence length="647" mass="66146">MTMTLSSTSGTRLLPPHLASAPPARLSARFIALLLDNILVGLLGLVVGAAVGAGIMAADATGGMIGGLVGGLLLLWALIKYWLIALMRKGATPGMRIAGVTWVRWSYPDYPGWQGPIKKIIQGLICGTGVGLIIVYGFTRDEYNRFWFDRVTDIYATDAKNASLPWGKEPIAVAPAYNEAGSPLAMMGGAPVSGATGAESSTGDWQLRPEEAPRGEAPGPGIPAPQAPWQQAGQPGQDPQLSHAAPAAEAGPSFAPAPDAAEMLAPLQAQTAYIDQESARAAFEGGPGQAEGTSADSPRGAHAVPEPPQAAWAPQAPSAPAAPSGAGASGQWSSPEPQASAPTGTGWLSALHSAQPQAPRTGPEGIPASGAWPGGWDQAPSAPEAGQPYQQPGHQQGVQPSAQSYQQPYQPGPAEQAQPGYAHADQLAQAYQTGQQPPQAVQPPQQPYWTGAAEPAQPYQQPGHPQQPTDLYQSPFPQAQPGLPAQGAEPAGAAPFQAPQAGAPMPQAPSAGAYEAQAAGAAATVVFDRSSAQQAGIGAPSLRLALDTGQVVQLSGTSLIGRAPVAAGAWAQAQPVPVDDPAFSISKTHAVITYDGGRLIIQDLQSTNGTVVVEPNGAATQVLPGMMVPVPVGSTIRLGERTARVEA</sequence>
<feature type="compositionally biased region" description="Low complexity" evidence="6">
    <location>
        <begin position="475"/>
        <end position="509"/>
    </location>
</feature>
<keyword evidence="10" id="KW-1185">Reference proteome</keyword>
<dbReference type="PROSITE" id="PS50006">
    <property type="entry name" value="FHA_DOMAIN"/>
    <property type="match status" value="1"/>
</dbReference>
<accession>A0ABY1I216</accession>
<name>A0ABY1I216_9ACTO</name>
<feature type="region of interest" description="Disordered" evidence="6">
    <location>
        <begin position="188"/>
        <end position="257"/>
    </location>
</feature>
<feature type="transmembrane region" description="Helical" evidence="7">
    <location>
        <begin position="120"/>
        <end position="138"/>
    </location>
</feature>
<keyword evidence="4 7" id="KW-1133">Transmembrane helix</keyword>
<evidence type="ECO:0000313" key="9">
    <source>
        <dbReference type="EMBL" id="SHI47593.1"/>
    </source>
</evidence>
<protein>
    <submittedName>
        <fullName evidence="9">Forkhead associated (FHA) domain, binds pSer, pThr, pTyr</fullName>
    </submittedName>
</protein>
<dbReference type="EMBL" id="FQYL01000002">
    <property type="protein sequence ID" value="SHI47593.1"/>
    <property type="molecule type" value="Genomic_DNA"/>
</dbReference>
<dbReference type="Pfam" id="PF06271">
    <property type="entry name" value="RDD"/>
    <property type="match status" value="1"/>
</dbReference>